<evidence type="ECO:0000313" key="4">
    <source>
        <dbReference type="EMBL" id="KIO29700.1"/>
    </source>
</evidence>
<dbReference type="GO" id="GO:0005524">
    <property type="term" value="F:ATP binding"/>
    <property type="evidence" value="ECO:0007669"/>
    <property type="project" value="UniProtKB-KW"/>
</dbReference>
<keyword evidence="5" id="KW-1185">Reference proteome</keyword>
<evidence type="ECO:0000313" key="5">
    <source>
        <dbReference type="Proteomes" id="UP000054248"/>
    </source>
</evidence>
<dbReference type="EMBL" id="KN822979">
    <property type="protein sequence ID" value="KIO29700.1"/>
    <property type="molecule type" value="Genomic_DNA"/>
</dbReference>
<dbReference type="STRING" id="1051891.A0A0C3QEP3"/>
<feature type="domain" description="AMP-dependent synthetase/ligase" evidence="3">
    <location>
        <begin position="27"/>
        <end position="420"/>
    </location>
</feature>
<dbReference type="PANTHER" id="PTHR43272">
    <property type="entry name" value="LONG-CHAIN-FATTY-ACID--COA LIGASE"/>
    <property type="match status" value="1"/>
</dbReference>
<dbReference type="Gene3D" id="3.40.50.12780">
    <property type="entry name" value="N-terminal domain of ligase-like"/>
    <property type="match status" value="1"/>
</dbReference>
<keyword evidence="2" id="KW-0067">ATP-binding</keyword>
<dbReference type="PROSITE" id="PS00455">
    <property type="entry name" value="AMP_BINDING"/>
    <property type="match status" value="1"/>
</dbReference>
<dbReference type="InterPro" id="IPR042099">
    <property type="entry name" value="ANL_N_sf"/>
</dbReference>
<evidence type="ECO:0000256" key="2">
    <source>
        <dbReference type="ARBA" id="ARBA00022840"/>
    </source>
</evidence>
<dbReference type="OrthoDB" id="1700726at2759"/>
<organism evidence="4 5">
    <name type="scientific">Tulasnella calospora MUT 4182</name>
    <dbReference type="NCBI Taxonomy" id="1051891"/>
    <lineage>
        <taxon>Eukaryota</taxon>
        <taxon>Fungi</taxon>
        <taxon>Dikarya</taxon>
        <taxon>Basidiomycota</taxon>
        <taxon>Agaricomycotina</taxon>
        <taxon>Agaricomycetes</taxon>
        <taxon>Cantharellales</taxon>
        <taxon>Tulasnellaceae</taxon>
        <taxon>Tulasnella</taxon>
    </lineage>
</organism>
<dbReference type="AlphaFoldDB" id="A0A0C3QEP3"/>
<dbReference type="GO" id="GO:0016020">
    <property type="term" value="C:membrane"/>
    <property type="evidence" value="ECO:0007669"/>
    <property type="project" value="TreeGrafter"/>
</dbReference>
<dbReference type="InterPro" id="IPR000873">
    <property type="entry name" value="AMP-dep_synth/lig_dom"/>
</dbReference>
<accession>A0A0C3QEP3</accession>
<dbReference type="SUPFAM" id="SSF56801">
    <property type="entry name" value="Acetyl-CoA synthetase-like"/>
    <property type="match status" value="1"/>
</dbReference>
<evidence type="ECO:0000256" key="1">
    <source>
        <dbReference type="ARBA" id="ARBA00022741"/>
    </source>
</evidence>
<reference evidence="4 5" key="1">
    <citation type="submission" date="2014-04" db="EMBL/GenBank/DDBJ databases">
        <authorList>
            <consortium name="DOE Joint Genome Institute"/>
            <person name="Kuo A."/>
            <person name="Girlanda M."/>
            <person name="Perotto S."/>
            <person name="Kohler A."/>
            <person name="Nagy L.G."/>
            <person name="Floudas D."/>
            <person name="Copeland A."/>
            <person name="Barry K.W."/>
            <person name="Cichocki N."/>
            <person name="Veneault-Fourrey C."/>
            <person name="LaButti K."/>
            <person name="Lindquist E.A."/>
            <person name="Lipzen A."/>
            <person name="Lundell T."/>
            <person name="Morin E."/>
            <person name="Murat C."/>
            <person name="Sun H."/>
            <person name="Tunlid A."/>
            <person name="Henrissat B."/>
            <person name="Grigoriev I.V."/>
            <person name="Hibbett D.S."/>
            <person name="Martin F."/>
            <person name="Nordberg H.P."/>
            <person name="Cantor M.N."/>
            <person name="Hua S.X."/>
        </authorList>
    </citation>
    <scope>NUCLEOTIDE SEQUENCE [LARGE SCALE GENOMIC DNA]</scope>
    <source>
        <strain evidence="4 5">MUT 4182</strain>
    </source>
</reference>
<evidence type="ECO:0000259" key="3">
    <source>
        <dbReference type="Pfam" id="PF00501"/>
    </source>
</evidence>
<reference evidence="5" key="2">
    <citation type="submission" date="2015-01" db="EMBL/GenBank/DDBJ databases">
        <title>Evolutionary Origins and Diversification of the Mycorrhizal Mutualists.</title>
        <authorList>
            <consortium name="DOE Joint Genome Institute"/>
            <consortium name="Mycorrhizal Genomics Consortium"/>
            <person name="Kohler A."/>
            <person name="Kuo A."/>
            <person name="Nagy L.G."/>
            <person name="Floudas D."/>
            <person name="Copeland A."/>
            <person name="Barry K.W."/>
            <person name="Cichocki N."/>
            <person name="Veneault-Fourrey C."/>
            <person name="LaButti K."/>
            <person name="Lindquist E.A."/>
            <person name="Lipzen A."/>
            <person name="Lundell T."/>
            <person name="Morin E."/>
            <person name="Murat C."/>
            <person name="Riley R."/>
            <person name="Ohm R."/>
            <person name="Sun H."/>
            <person name="Tunlid A."/>
            <person name="Henrissat B."/>
            <person name="Grigoriev I.V."/>
            <person name="Hibbett D.S."/>
            <person name="Martin F."/>
        </authorList>
    </citation>
    <scope>NUCLEOTIDE SEQUENCE [LARGE SCALE GENOMIC DNA]</scope>
    <source>
        <strain evidence="5">MUT 4182</strain>
    </source>
</reference>
<dbReference type="Proteomes" id="UP000054248">
    <property type="component" value="Unassembled WGS sequence"/>
</dbReference>
<sequence length="421" mass="45477">LPELFESGLAQAKDLPFLGHRAVLTTEPAVTFAPEYTWQTYAEVDKRRRAVGSALESYFKSGKLEKGTDFEAVGIWALNRPEWQITDLACQAYSKVCVALYDTLGPNAVEYVINHSEIPVIFCSSNHIQALIDNAAACPVLKMIVSFDPLGVDAKKKYVDAGKEKGIDVKELKEVEEDGEKNASEPIKATLDQVALICYSSGTTGTPKGAVLTHKNLATAAMGHIHGLPSMPDHPIMFSYLPLAHIYGRCFELCIAAIGGRIGYYTGNPLNLLSDVQALKPHLFPAVPRVLNRIYMGAMVNARAPGIKGQCFLFRRAVATKLANLHATGSTRHGLWDKVVFKKVQAVLGGQVTCISSGSAPINAAVMDFLKISFVGCEVLEGYGLTETCAFGTRTWSDDDATATGTIGGAAVFEEFKLVDV</sequence>
<protein>
    <recommendedName>
        <fullName evidence="3">AMP-dependent synthetase/ligase domain-containing protein</fullName>
    </recommendedName>
</protein>
<dbReference type="InterPro" id="IPR020845">
    <property type="entry name" value="AMP-binding_CS"/>
</dbReference>
<gene>
    <name evidence="4" type="ORF">M407DRAFT_49678</name>
</gene>
<dbReference type="PANTHER" id="PTHR43272:SF33">
    <property type="entry name" value="AMP-BINDING DOMAIN-CONTAINING PROTEIN-RELATED"/>
    <property type="match status" value="1"/>
</dbReference>
<dbReference type="HOGENOM" id="CLU_000022_45_4_1"/>
<name>A0A0C3QEP3_9AGAM</name>
<dbReference type="Pfam" id="PF00501">
    <property type="entry name" value="AMP-binding"/>
    <property type="match status" value="1"/>
</dbReference>
<dbReference type="GO" id="GO:0004467">
    <property type="term" value="F:long-chain fatty acid-CoA ligase activity"/>
    <property type="evidence" value="ECO:0007669"/>
    <property type="project" value="TreeGrafter"/>
</dbReference>
<proteinExistence type="predicted"/>
<dbReference type="GO" id="GO:0005783">
    <property type="term" value="C:endoplasmic reticulum"/>
    <property type="evidence" value="ECO:0007669"/>
    <property type="project" value="TreeGrafter"/>
</dbReference>
<keyword evidence="1" id="KW-0547">Nucleotide-binding</keyword>
<feature type="non-terminal residue" evidence="4">
    <location>
        <position position="1"/>
    </location>
</feature>
<feature type="non-terminal residue" evidence="4">
    <location>
        <position position="421"/>
    </location>
</feature>